<proteinExistence type="predicted"/>
<accession>A0A9P9G1X9</accession>
<dbReference type="OrthoDB" id="4161428at2759"/>
<evidence type="ECO:0000313" key="1">
    <source>
        <dbReference type="EMBL" id="KAH7230838.1"/>
    </source>
</evidence>
<comment type="caution">
    <text evidence="1">The sequence shown here is derived from an EMBL/GenBank/DDBJ whole genome shotgun (WGS) entry which is preliminary data.</text>
</comment>
<dbReference type="SUPFAM" id="SSF51197">
    <property type="entry name" value="Clavaminate synthase-like"/>
    <property type="match status" value="1"/>
</dbReference>
<dbReference type="AlphaFoldDB" id="A0A9P9G1X9"/>
<organism evidence="1 2">
    <name type="scientific">Fusarium solani</name>
    <name type="common">Filamentous fungus</name>
    <dbReference type="NCBI Taxonomy" id="169388"/>
    <lineage>
        <taxon>Eukaryota</taxon>
        <taxon>Fungi</taxon>
        <taxon>Dikarya</taxon>
        <taxon>Ascomycota</taxon>
        <taxon>Pezizomycotina</taxon>
        <taxon>Sordariomycetes</taxon>
        <taxon>Hypocreomycetidae</taxon>
        <taxon>Hypocreales</taxon>
        <taxon>Nectriaceae</taxon>
        <taxon>Fusarium</taxon>
        <taxon>Fusarium solani species complex</taxon>
    </lineage>
</organism>
<sequence length="347" mass="38564">MNKAKQAILSATDLYQKRPLELSRPESRTRVEFEQALDMLGKVSVGHPISARDALEMGPIQGPTDNFILCSSPEARDILHSGPPSLPILVIGDAGKQRSTIDDFTKRLGAGKTLDVHDFSDNPDVQGRVPKNLPAREALDLFESRRDGKGDPINLLNLLIESVEEDNGKKATKEKDADLDDYAAFQLLATKGAVHLPHIDHHGVYTTTFNEEGDKPWLMWPGLGLQGLSSWRQTNQIPDGGFAIHIPQGWTLIQPPSTLHAPMTLEDCLMTGTMHWHSTHLLHILKQSKLEVQDPELTNEPMAGQFTTKMQAILDLWEEDNPAYTWPPREQLADCHASFADEFPPVA</sequence>
<dbReference type="EMBL" id="JAGTJS010000034">
    <property type="protein sequence ID" value="KAH7230838.1"/>
    <property type="molecule type" value="Genomic_DNA"/>
</dbReference>
<evidence type="ECO:0000313" key="2">
    <source>
        <dbReference type="Proteomes" id="UP000736672"/>
    </source>
</evidence>
<reference evidence="1" key="1">
    <citation type="journal article" date="2021" name="Nat. Commun.">
        <title>Genetic determinants of endophytism in the Arabidopsis root mycobiome.</title>
        <authorList>
            <person name="Mesny F."/>
            <person name="Miyauchi S."/>
            <person name="Thiergart T."/>
            <person name="Pickel B."/>
            <person name="Atanasova L."/>
            <person name="Karlsson M."/>
            <person name="Huettel B."/>
            <person name="Barry K.W."/>
            <person name="Haridas S."/>
            <person name="Chen C."/>
            <person name="Bauer D."/>
            <person name="Andreopoulos W."/>
            <person name="Pangilinan J."/>
            <person name="LaButti K."/>
            <person name="Riley R."/>
            <person name="Lipzen A."/>
            <person name="Clum A."/>
            <person name="Drula E."/>
            <person name="Henrissat B."/>
            <person name="Kohler A."/>
            <person name="Grigoriev I.V."/>
            <person name="Martin F.M."/>
            <person name="Hacquard S."/>
        </authorList>
    </citation>
    <scope>NUCLEOTIDE SEQUENCE</scope>
    <source>
        <strain evidence="1">FSSC 5 MPI-SDFR-AT-0091</strain>
    </source>
</reference>
<evidence type="ECO:0008006" key="3">
    <source>
        <dbReference type="Google" id="ProtNLM"/>
    </source>
</evidence>
<name>A0A9P9G1X9_FUSSL</name>
<gene>
    <name evidence="1" type="ORF">B0J15DRAFT_518068</name>
</gene>
<dbReference type="Proteomes" id="UP000736672">
    <property type="component" value="Unassembled WGS sequence"/>
</dbReference>
<protein>
    <recommendedName>
        <fullName evidence="3">JmjC domain-containing protein</fullName>
    </recommendedName>
</protein>
<keyword evidence="2" id="KW-1185">Reference proteome</keyword>